<proteinExistence type="predicted"/>
<dbReference type="InterPro" id="IPR002893">
    <property type="entry name" value="Znf_MYND"/>
</dbReference>
<sequence length="417" mass="46960">MNQYLRVGAVDYLVVNTLAKPKKKKDECEMCGKVGILQCPTCRVTYYCNADHALIDQVGIHSSICLLLKELRTPVAVMGSERDRIKREHQMEKIMLTVIETSKREAMKHLVANQFEHAMAGALQAQRHSIELFGADRAELVPSYLLLAEASMGLESYEQAESYLAKARYNVLEHPDCSNILRSRLHRAWGRLMLVTGRIDEARQELAEDIYYSSVDRGPSHIDTTQGYFHLANSFRLTRQDDIASRIYDRVVVIWLAYLSEALRHIIEKAPAVGSTMTQAPGSSGDSGSGAGRKGKKKKKKKTSQKSGKKDGVEGEEDVVAQEEEEEEDYSELLEDTHVSEMIGTITRILQFREEHSGVNSFMTAQTRRCLGLLHLYAGNGEQASAELETSFDIFKEVKGEDCQECLTVRDEIENYL</sequence>
<dbReference type="PROSITE" id="PS01360">
    <property type="entry name" value="ZF_MYND_1"/>
    <property type="match status" value="1"/>
</dbReference>
<evidence type="ECO:0000256" key="2">
    <source>
        <dbReference type="ARBA" id="ARBA00022771"/>
    </source>
</evidence>
<evidence type="ECO:0000256" key="4">
    <source>
        <dbReference type="SAM" id="MobiDB-lite"/>
    </source>
</evidence>
<feature type="compositionally biased region" description="Basic residues" evidence="4">
    <location>
        <begin position="293"/>
        <end position="304"/>
    </location>
</feature>
<reference evidence="6 7" key="1">
    <citation type="submission" date="2019-03" db="EMBL/GenBank/DDBJ databases">
        <title>Single cell metagenomics reveals metabolic interactions within the superorganism composed of flagellate Streblomastix strix and complex community of Bacteroidetes bacteria on its surface.</title>
        <authorList>
            <person name="Treitli S.C."/>
            <person name="Kolisko M."/>
            <person name="Husnik F."/>
            <person name="Keeling P."/>
            <person name="Hampl V."/>
        </authorList>
    </citation>
    <scope>NUCLEOTIDE SEQUENCE [LARGE SCALE GENOMIC DNA]</scope>
    <source>
        <strain evidence="6">ST1C</strain>
    </source>
</reference>
<comment type="caution">
    <text evidence="6">The sequence shown here is derived from an EMBL/GenBank/DDBJ whole genome shotgun (WGS) entry which is preliminary data.</text>
</comment>
<dbReference type="Gene3D" id="6.10.140.2220">
    <property type="match status" value="1"/>
</dbReference>
<dbReference type="PANTHER" id="PTHR46533">
    <property type="entry name" value="ZINC FINGER MYND DOMAIN-CONTAINING PROTEIN 12"/>
    <property type="match status" value="1"/>
</dbReference>
<dbReference type="Pfam" id="PF01753">
    <property type="entry name" value="zf-MYND"/>
    <property type="match status" value="1"/>
</dbReference>
<evidence type="ECO:0000259" key="5">
    <source>
        <dbReference type="PROSITE" id="PS01360"/>
    </source>
</evidence>
<keyword evidence="2" id="KW-0863">Zinc-finger</keyword>
<organism evidence="6 7">
    <name type="scientific">Streblomastix strix</name>
    <dbReference type="NCBI Taxonomy" id="222440"/>
    <lineage>
        <taxon>Eukaryota</taxon>
        <taxon>Metamonada</taxon>
        <taxon>Preaxostyla</taxon>
        <taxon>Oxymonadida</taxon>
        <taxon>Streblomastigidae</taxon>
        <taxon>Streblomastix</taxon>
    </lineage>
</organism>
<dbReference type="OrthoDB" id="674604at2759"/>
<dbReference type="SUPFAM" id="SSF144232">
    <property type="entry name" value="HIT/MYND zinc finger-like"/>
    <property type="match status" value="1"/>
</dbReference>
<accession>A0A5J4WLE9</accession>
<keyword evidence="3" id="KW-0862">Zinc</keyword>
<dbReference type="EMBL" id="SNRW01001621">
    <property type="protein sequence ID" value="KAA6395668.1"/>
    <property type="molecule type" value="Genomic_DNA"/>
</dbReference>
<dbReference type="GO" id="GO:0008270">
    <property type="term" value="F:zinc ion binding"/>
    <property type="evidence" value="ECO:0007669"/>
    <property type="project" value="UniProtKB-KW"/>
</dbReference>
<feature type="domain" description="MYND-type" evidence="5">
    <location>
        <begin position="28"/>
        <end position="65"/>
    </location>
</feature>
<evidence type="ECO:0000256" key="3">
    <source>
        <dbReference type="ARBA" id="ARBA00022833"/>
    </source>
</evidence>
<feature type="compositionally biased region" description="Acidic residues" evidence="4">
    <location>
        <begin position="314"/>
        <end position="334"/>
    </location>
</feature>
<evidence type="ECO:0000313" key="7">
    <source>
        <dbReference type="Proteomes" id="UP000324800"/>
    </source>
</evidence>
<dbReference type="Proteomes" id="UP000324800">
    <property type="component" value="Unassembled WGS sequence"/>
</dbReference>
<gene>
    <name evidence="6" type="ORF">EZS28_008807</name>
</gene>
<protein>
    <submittedName>
        <fullName evidence="6">Putative zinc finger protein</fullName>
    </submittedName>
</protein>
<dbReference type="PANTHER" id="PTHR46533:SF1">
    <property type="entry name" value="ZINC FINGER MYND DOMAIN-CONTAINING PROTEIN 12"/>
    <property type="match status" value="1"/>
</dbReference>
<keyword evidence="1" id="KW-0479">Metal-binding</keyword>
<dbReference type="InterPro" id="IPR011990">
    <property type="entry name" value="TPR-like_helical_dom_sf"/>
</dbReference>
<name>A0A5J4WLE9_9EUKA</name>
<feature type="region of interest" description="Disordered" evidence="4">
    <location>
        <begin position="274"/>
        <end position="334"/>
    </location>
</feature>
<dbReference type="SUPFAM" id="SSF48452">
    <property type="entry name" value="TPR-like"/>
    <property type="match status" value="1"/>
</dbReference>
<dbReference type="Gene3D" id="1.25.40.10">
    <property type="entry name" value="Tetratricopeptide repeat domain"/>
    <property type="match status" value="2"/>
</dbReference>
<dbReference type="AlphaFoldDB" id="A0A5J4WLE9"/>
<evidence type="ECO:0000256" key="1">
    <source>
        <dbReference type="ARBA" id="ARBA00022723"/>
    </source>
</evidence>
<dbReference type="InterPro" id="IPR053248">
    <property type="entry name" value="Zinc_finger_MYND_domain"/>
</dbReference>
<evidence type="ECO:0000313" key="6">
    <source>
        <dbReference type="EMBL" id="KAA6395668.1"/>
    </source>
</evidence>